<reference evidence="3" key="1">
    <citation type="journal article" date="2019" name="Int. J. Syst. Evol. Microbiol.">
        <title>The Global Catalogue of Microorganisms (GCM) 10K type strain sequencing project: providing services to taxonomists for standard genome sequencing and annotation.</title>
        <authorList>
            <consortium name="The Broad Institute Genomics Platform"/>
            <consortium name="The Broad Institute Genome Sequencing Center for Infectious Disease"/>
            <person name="Wu L."/>
            <person name="Ma J."/>
        </authorList>
    </citation>
    <scope>NUCLEOTIDE SEQUENCE [LARGE SCALE GENOMIC DNA]</scope>
    <source>
        <strain evidence="3">JCM 15976</strain>
    </source>
</reference>
<dbReference type="InterPro" id="IPR038461">
    <property type="entry name" value="Schlafen_AlbA_2_dom_sf"/>
</dbReference>
<evidence type="ECO:0000313" key="2">
    <source>
        <dbReference type="EMBL" id="GAA0740471.1"/>
    </source>
</evidence>
<name>A0ABP3UUK7_9FLAO</name>
<gene>
    <name evidence="2" type="ORF">GCM10009431_10640</name>
</gene>
<organism evidence="2 3">
    <name type="scientific">Gaetbulibacter jejuensis</name>
    <dbReference type="NCBI Taxonomy" id="584607"/>
    <lineage>
        <taxon>Bacteria</taxon>
        <taxon>Pseudomonadati</taxon>
        <taxon>Bacteroidota</taxon>
        <taxon>Flavobacteriia</taxon>
        <taxon>Flavobacteriales</taxon>
        <taxon>Flavobacteriaceae</taxon>
        <taxon>Gaetbulibacter</taxon>
    </lineage>
</organism>
<dbReference type="Proteomes" id="UP001500736">
    <property type="component" value="Unassembled WGS sequence"/>
</dbReference>
<dbReference type="RefSeq" id="WP_343796386.1">
    <property type="nucleotide sequence ID" value="NZ_BAAAGF010000001.1"/>
</dbReference>
<keyword evidence="3" id="KW-1185">Reference proteome</keyword>
<evidence type="ECO:0000313" key="3">
    <source>
        <dbReference type="Proteomes" id="UP001500736"/>
    </source>
</evidence>
<evidence type="ECO:0000259" key="1">
    <source>
        <dbReference type="Pfam" id="PF04326"/>
    </source>
</evidence>
<dbReference type="PANTHER" id="PTHR30595">
    <property type="entry name" value="GLPR-RELATED TRANSCRIPTIONAL REPRESSOR"/>
    <property type="match status" value="1"/>
</dbReference>
<comment type="caution">
    <text evidence="2">The sequence shown here is derived from an EMBL/GenBank/DDBJ whole genome shotgun (WGS) entry which is preliminary data.</text>
</comment>
<sequence>MNIENDIKEILDNRTPENNKVEYKAVLPPAKNIAMLISSFANAEGGYIILGVSDSLGLNGLSQDFHANSITHKALDLLSPSPKVEYQYVNYNDRSLYVIGIEKSDSVIKLEGKIYKRIGDSSVLTNPQQLDFKDNGFERIKTISKQLDGYKINATNSKIKLIEHYQSILKVMDDLQGILYPETPDEPTTNQEGEILSRILYSSFADNFETYLSDLLYEIFLADPITLKSKQTVTVEEVLNCSDLQEFVKYWAVQKIAKLQKGSVKGFVKDNKQISSLNVFDDTKIEEIELLLQIRHLYTHRNGIIDEKFLKYYKGDFKLNEEHRMSISEICDKLDYFSEIVNALDGSAIIKYKLATYK</sequence>
<dbReference type="Gene3D" id="3.30.950.30">
    <property type="entry name" value="Schlafen, AAA domain"/>
    <property type="match status" value="1"/>
</dbReference>
<protein>
    <recommendedName>
        <fullName evidence="1">Schlafen AlbA-2 domain-containing protein</fullName>
    </recommendedName>
</protein>
<dbReference type="InterPro" id="IPR007421">
    <property type="entry name" value="Schlafen_AlbA_2_dom"/>
</dbReference>
<accession>A0ABP3UUK7</accession>
<dbReference type="Pfam" id="PF04326">
    <property type="entry name" value="SLFN_AlbA_2"/>
    <property type="match status" value="1"/>
</dbReference>
<dbReference type="EMBL" id="BAAAGF010000001">
    <property type="protein sequence ID" value="GAA0740471.1"/>
    <property type="molecule type" value="Genomic_DNA"/>
</dbReference>
<dbReference type="PANTHER" id="PTHR30595:SF6">
    <property type="entry name" value="SCHLAFEN ALBA-2 DOMAIN-CONTAINING PROTEIN"/>
    <property type="match status" value="1"/>
</dbReference>
<feature type="domain" description="Schlafen AlbA-2" evidence="1">
    <location>
        <begin position="17"/>
        <end position="123"/>
    </location>
</feature>
<proteinExistence type="predicted"/>